<name>A0A5J5D3L8_9PERO</name>
<dbReference type="EMBL" id="VOFY01000012">
    <property type="protein sequence ID" value="KAA8587663.1"/>
    <property type="molecule type" value="Genomic_DNA"/>
</dbReference>
<evidence type="ECO:0000313" key="2">
    <source>
        <dbReference type="Proteomes" id="UP000327493"/>
    </source>
</evidence>
<organism evidence="1 2">
    <name type="scientific">Etheostoma spectabile</name>
    <name type="common">orangethroat darter</name>
    <dbReference type="NCBI Taxonomy" id="54343"/>
    <lineage>
        <taxon>Eukaryota</taxon>
        <taxon>Metazoa</taxon>
        <taxon>Chordata</taxon>
        <taxon>Craniata</taxon>
        <taxon>Vertebrata</taxon>
        <taxon>Euteleostomi</taxon>
        <taxon>Actinopterygii</taxon>
        <taxon>Neopterygii</taxon>
        <taxon>Teleostei</taxon>
        <taxon>Neoteleostei</taxon>
        <taxon>Acanthomorphata</taxon>
        <taxon>Eupercaria</taxon>
        <taxon>Perciformes</taxon>
        <taxon>Percoidei</taxon>
        <taxon>Percidae</taxon>
        <taxon>Etheostomatinae</taxon>
        <taxon>Etheostoma</taxon>
    </lineage>
</organism>
<proteinExistence type="predicted"/>
<dbReference type="Proteomes" id="UP000327493">
    <property type="component" value="Chromosome 12"/>
</dbReference>
<protein>
    <submittedName>
        <fullName evidence="1">Uncharacterized protein</fullName>
    </submittedName>
</protein>
<keyword evidence="2" id="KW-1185">Reference proteome</keyword>
<sequence length="104" mass="10313">MGGKGLKIEGPLSENEAARSPGVAYVWGLCSAGGAVSGHPPVELRVSGGDELDLQDATNSVAIPGSLSPSTATAWLSLSGETNFFLAAPTGGIVGLSLPPHGTQ</sequence>
<reference evidence="1 2" key="1">
    <citation type="submission" date="2019-08" db="EMBL/GenBank/DDBJ databases">
        <title>A chromosome-level genome assembly, high-density linkage maps, and genome scans reveal the genomic architecture of hybrid incompatibilities underlying speciation via character displacement in darters (Percidae: Etheostominae).</title>
        <authorList>
            <person name="Moran R.L."/>
            <person name="Catchen J.M."/>
            <person name="Fuller R.C."/>
        </authorList>
    </citation>
    <scope>NUCLEOTIDE SEQUENCE [LARGE SCALE GENOMIC DNA]</scope>
    <source>
        <strain evidence="1">EspeVRDwgs_2016</strain>
        <tissue evidence="1">Muscle</tissue>
    </source>
</reference>
<accession>A0A5J5D3L8</accession>
<comment type="caution">
    <text evidence="1">The sequence shown here is derived from an EMBL/GenBank/DDBJ whole genome shotgun (WGS) entry which is preliminary data.</text>
</comment>
<feature type="non-terminal residue" evidence="1">
    <location>
        <position position="104"/>
    </location>
</feature>
<dbReference type="AlphaFoldDB" id="A0A5J5D3L8"/>
<evidence type="ECO:0000313" key="1">
    <source>
        <dbReference type="EMBL" id="KAA8587663.1"/>
    </source>
</evidence>
<gene>
    <name evidence="1" type="ORF">FQN60_016525</name>
</gene>